<evidence type="ECO:0000313" key="6">
    <source>
        <dbReference type="Proteomes" id="UP000002029"/>
    </source>
</evidence>
<dbReference type="Gene3D" id="3.40.50.1820">
    <property type="entry name" value="alpha/beta hydrolase"/>
    <property type="match status" value="1"/>
</dbReference>
<dbReference type="InterPro" id="IPR013595">
    <property type="entry name" value="Pept_S33_TAP-like_C"/>
</dbReference>
<name>D2BCG1_STRRD</name>
<dbReference type="RefSeq" id="WP_012893720.1">
    <property type="nucleotide sequence ID" value="NC_013595.1"/>
</dbReference>
<dbReference type="STRING" id="479432.Sros_7303"/>
<dbReference type="eggNOG" id="COG0596">
    <property type="taxonomic scope" value="Bacteria"/>
</dbReference>
<keyword evidence="6" id="KW-1185">Reference proteome</keyword>
<dbReference type="InterPro" id="IPR029058">
    <property type="entry name" value="AB_hydrolase_fold"/>
</dbReference>
<comment type="similarity">
    <text evidence="1">Belongs to the peptidase S33 family.</text>
</comment>
<dbReference type="InterPro" id="IPR051601">
    <property type="entry name" value="Serine_prot/Carboxylest_S33"/>
</dbReference>
<reference evidence="5 6" key="1">
    <citation type="journal article" date="2010" name="Stand. Genomic Sci.">
        <title>Complete genome sequence of Streptosporangium roseum type strain (NI 9100).</title>
        <authorList>
            <person name="Nolan M."/>
            <person name="Sikorski J."/>
            <person name="Jando M."/>
            <person name="Lucas S."/>
            <person name="Lapidus A."/>
            <person name="Glavina Del Rio T."/>
            <person name="Chen F."/>
            <person name="Tice H."/>
            <person name="Pitluck S."/>
            <person name="Cheng J.F."/>
            <person name="Chertkov O."/>
            <person name="Sims D."/>
            <person name="Meincke L."/>
            <person name="Brettin T."/>
            <person name="Han C."/>
            <person name="Detter J.C."/>
            <person name="Bruce D."/>
            <person name="Goodwin L."/>
            <person name="Land M."/>
            <person name="Hauser L."/>
            <person name="Chang Y.J."/>
            <person name="Jeffries C.D."/>
            <person name="Ivanova N."/>
            <person name="Mavromatis K."/>
            <person name="Mikhailova N."/>
            <person name="Chen A."/>
            <person name="Palaniappan K."/>
            <person name="Chain P."/>
            <person name="Rohde M."/>
            <person name="Goker M."/>
            <person name="Bristow J."/>
            <person name="Eisen J.A."/>
            <person name="Markowitz V."/>
            <person name="Hugenholtz P."/>
            <person name="Kyrpides N.C."/>
            <person name="Klenk H.P."/>
        </authorList>
    </citation>
    <scope>NUCLEOTIDE SEQUENCE [LARGE SCALE GENOMIC DNA]</scope>
    <source>
        <strain evidence="6">ATCC 12428 / DSM 43021 / JCM 3005 / NI 9100</strain>
    </source>
</reference>
<dbReference type="KEGG" id="sro:Sros_7303"/>
<evidence type="ECO:0000256" key="1">
    <source>
        <dbReference type="ARBA" id="ARBA00010088"/>
    </source>
</evidence>
<accession>D2BCG1</accession>
<dbReference type="AlphaFoldDB" id="D2BCG1"/>
<evidence type="ECO:0000256" key="3">
    <source>
        <dbReference type="ARBA" id="ARBA00022801"/>
    </source>
</evidence>
<keyword evidence="2" id="KW-0732">Signal</keyword>
<protein>
    <recommendedName>
        <fullName evidence="4">Peptidase S33 tripeptidyl aminopeptidase-like C-terminal domain-containing protein</fullName>
    </recommendedName>
</protein>
<gene>
    <name evidence="5" type="ordered locus">Sros_7303</name>
</gene>
<dbReference type="PANTHER" id="PTHR43248:SF29">
    <property type="entry name" value="TRIPEPTIDYL AMINOPEPTIDASE"/>
    <property type="match status" value="1"/>
</dbReference>
<feature type="domain" description="Peptidase S33 tripeptidyl aminopeptidase-like C-terminal" evidence="4">
    <location>
        <begin position="421"/>
        <end position="517"/>
    </location>
</feature>
<dbReference type="EMBL" id="CP001814">
    <property type="protein sequence ID" value="ACZ89990.1"/>
    <property type="molecule type" value="Genomic_DNA"/>
</dbReference>
<evidence type="ECO:0000256" key="2">
    <source>
        <dbReference type="ARBA" id="ARBA00022729"/>
    </source>
</evidence>
<sequence>MRGRRMTVAGAVMATLAGTAVIGVQPAAGAARTDAGGRSQDDGTTRFQRQGITWHRCQTAPDDAIGKELDDAKAQCAEVTVPLDYSRPGGRTIKVAMSRLKATDPGRRRGALLYNPGGPGVPAMYLALKVKQVAPAVAARYDLIGMDPRFVGRSTPLNCKWPTVSIGSAGSDRRTFDRSVALARDLASRCAAHRDVLPHASTRNTARDMDVIRAALGEPKLSYLGSSYGTYLGEVYLQLFPRRADRVVLDSALNPDLFGPDLTRTAGPAAAAVLENWAAWAARHHDRHRLGATPAEVLATVDRINRAAARSPLRVGRHRVDSGVLPQLLWNVTAGDGDEAYAGFAADVQVLRDAARGVAVTPTPVLEQVLTGLSSPDAEGSASVQTAIQCADRDASRDPETYYRDIQAHRADEPLFGPLTRHLTPCSFWPTTPAEPPTRVRNDVPVLMVGATGDPAATYAGQRAAHRALTGSRLVTLRGAFRHTVYGGLFSPGNACVDSAVNRYLIDGVMPAADTTCSVIPASVKGGRGAGR</sequence>
<dbReference type="Pfam" id="PF08386">
    <property type="entry name" value="Abhydrolase_4"/>
    <property type="match status" value="1"/>
</dbReference>
<keyword evidence="3" id="KW-0378">Hydrolase</keyword>
<evidence type="ECO:0000259" key="4">
    <source>
        <dbReference type="Pfam" id="PF08386"/>
    </source>
</evidence>
<dbReference type="PANTHER" id="PTHR43248">
    <property type="entry name" value="2-SUCCINYL-6-HYDROXY-2,4-CYCLOHEXADIENE-1-CARBOXYLATE SYNTHASE"/>
    <property type="match status" value="1"/>
</dbReference>
<dbReference type="SUPFAM" id="SSF53474">
    <property type="entry name" value="alpha/beta-Hydrolases"/>
    <property type="match status" value="1"/>
</dbReference>
<dbReference type="Proteomes" id="UP000002029">
    <property type="component" value="Chromosome"/>
</dbReference>
<evidence type="ECO:0000313" key="5">
    <source>
        <dbReference type="EMBL" id="ACZ89990.1"/>
    </source>
</evidence>
<organism evidence="5 6">
    <name type="scientific">Streptosporangium roseum (strain ATCC 12428 / DSM 43021 / JCM 3005 / KCTC 9067 / NCIMB 10171 / NRRL 2505 / NI 9100)</name>
    <dbReference type="NCBI Taxonomy" id="479432"/>
    <lineage>
        <taxon>Bacteria</taxon>
        <taxon>Bacillati</taxon>
        <taxon>Actinomycetota</taxon>
        <taxon>Actinomycetes</taxon>
        <taxon>Streptosporangiales</taxon>
        <taxon>Streptosporangiaceae</taxon>
        <taxon>Streptosporangium</taxon>
    </lineage>
</organism>
<dbReference type="HOGENOM" id="CLU_013364_3_2_11"/>
<dbReference type="GO" id="GO:0016787">
    <property type="term" value="F:hydrolase activity"/>
    <property type="evidence" value="ECO:0007669"/>
    <property type="project" value="UniProtKB-KW"/>
</dbReference>
<proteinExistence type="inferred from homology"/>